<dbReference type="GO" id="GO:0030527">
    <property type="term" value="F:structural constituent of chromatin"/>
    <property type="evidence" value="ECO:0007669"/>
    <property type="project" value="InterPro"/>
</dbReference>
<feature type="compositionally biased region" description="Pro residues" evidence="3">
    <location>
        <begin position="127"/>
        <end position="136"/>
    </location>
</feature>
<protein>
    <submittedName>
        <fullName evidence="4">DNA-binding protein</fullName>
    </submittedName>
</protein>
<dbReference type="EMBL" id="OBMT01000001">
    <property type="protein sequence ID" value="SOB93532.1"/>
    <property type="molecule type" value="Genomic_DNA"/>
</dbReference>
<dbReference type="GO" id="GO:0003677">
    <property type="term" value="F:DNA binding"/>
    <property type="evidence" value="ECO:0007669"/>
    <property type="project" value="UniProtKB-KW"/>
</dbReference>
<dbReference type="Proteomes" id="UP000219111">
    <property type="component" value="Unassembled WGS sequence"/>
</dbReference>
<gene>
    <name evidence="4" type="ORF">SAMN05877831_101194</name>
</gene>
<feature type="compositionally biased region" description="Basic residues" evidence="3">
    <location>
        <begin position="1"/>
        <end position="10"/>
    </location>
</feature>
<evidence type="ECO:0000313" key="4">
    <source>
        <dbReference type="EMBL" id="SOB93532.1"/>
    </source>
</evidence>
<dbReference type="OrthoDB" id="7873474at2"/>
<reference evidence="5" key="1">
    <citation type="submission" date="2017-08" db="EMBL/GenBank/DDBJ databases">
        <authorList>
            <person name="Varghese N."/>
            <person name="Submissions S."/>
        </authorList>
    </citation>
    <scope>NUCLEOTIDE SEQUENCE [LARGE SCALE GENOMIC DNA]</scope>
    <source>
        <strain evidence="5">JA276</strain>
    </source>
</reference>
<dbReference type="InterPro" id="IPR010992">
    <property type="entry name" value="IHF-like_DNA-bd_dom_sf"/>
</dbReference>
<sequence>MEKSSKKRTGQPKQSAPRPAAGPEGGADGAVAARVQVKKNELVERVALKSGVKKAAARDLTDAVLAVLAEALEAGETLLAPPLGKLALARRTDRNGGTVLHLKLRRAATAEGASHAEETAKKDEKSGPPPLAKPEE</sequence>
<evidence type="ECO:0000313" key="5">
    <source>
        <dbReference type="Proteomes" id="UP000219111"/>
    </source>
</evidence>
<evidence type="ECO:0000256" key="3">
    <source>
        <dbReference type="SAM" id="MobiDB-lite"/>
    </source>
</evidence>
<dbReference type="Pfam" id="PF00216">
    <property type="entry name" value="Bac_DNA_binding"/>
    <property type="match status" value="1"/>
</dbReference>
<dbReference type="AlphaFoldDB" id="A0A285RM46"/>
<dbReference type="RefSeq" id="WP_097068240.1">
    <property type="nucleotide sequence ID" value="NZ_OBMT01000001.1"/>
</dbReference>
<name>A0A285RM46_9RHOB</name>
<organism evidence="4 5">
    <name type="scientific">Rhodobacter maris</name>
    <dbReference type="NCBI Taxonomy" id="446682"/>
    <lineage>
        <taxon>Bacteria</taxon>
        <taxon>Pseudomonadati</taxon>
        <taxon>Pseudomonadota</taxon>
        <taxon>Alphaproteobacteria</taxon>
        <taxon>Rhodobacterales</taxon>
        <taxon>Rhodobacter group</taxon>
        <taxon>Rhodobacter</taxon>
    </lineage>
</organism>
<feature type="compositionally biased region" description="Basic and acidic residues" evidence="3">
    <location>
        <begin position="114"/>
        <end position="126"/>
    </location>
</feature>
<feature type="region of interest" description="Disordered" evidence="3">
    <location>
        <begin position="1"/>
        <end position="32"/>
    </location>
</feature>
<keyword evidence="5" id="KW-1185">Reference proteome</keyword>
<feature type="region of interest" description="Disordered" evidence="3">
    <location>
        <begin position="106"/>
        <end position="136"/>
    </location>
</feature>
<evidence type="ECO:0000256" key="2">
    <source>
        <dbReference type="ARBA" id="ARBA00023125"/>
    </source>
</evidence>
<comment type="similarity">
    <text evidence="1">Belongs to the bacterial histone-like protein family.</text>
</comment>
<dbReference type="Gene3D" id="4.10.520.10">
    <property type="entry name" value="IHF-like DNA-binding proteins"/>
    <property type="match status" value="1"/>
</dbReference>
<proteinExistence type="inferred from homology"/>
<dbReference type="InterPro" id="IPR000119">
    <property type="entry name" value="Hist_DNA-bd"/>
</dbReference>
<dbReference type="SUPFAM" id="SSF47729">
    <property type="entry name" value="IHF-like DNA-binding proteins"/>
    <property type="match status" value="1"/>
</dbReference>
<keyword evidence="2 4" id="KW-0238">DNA-binding</keyword>
<evidence type="ECO:0000256" key="1">
    <source>
        <dbReference type="ARBA" id="ARBA00010529"/>
    </source>
</evidence>
<accession>A0A285RM46</accession>